<gene>
    <name evidence="1" type="ORF">NFI88_04175</name>
</gene>
<dbReference type="Proteomes" id="UP001524547">
    <property type="component" value="Unassembled WGS sequence"/>
</dbReference>
<dbReference type="RefSeq" id="WP_422918766.1">
    <property type="nucleotide sequence ID" value="NZ_JAMZEJ010000002.1"/>
</dbReference>
<organism evidence="1 2">
    <name type="scientific">Rhizosaccharibacter radicis</name>
    <dbReference type="NCBI Taxonomy" id="2782605"/>
    <lineage>
        <taxon>Bacteria</taxon>
        <taxon>Pseudomonadati</taxon>
        <taxon>Pseudomonadota</taxon>
        <taxon>Alphaproteobacteria</taxon>
        <taxon>Acetobacterales</taxon>
        <taxon>Acetobacteraceae</taxon>
        <taxon>Rhizosaccharibacter</taxon>
    </lineage>
</organism>
<evidence type="ECO:0000313" key="1">
    <source>
        <dbReference type="EMBL" id="MCQ8240036.1"/>
    </source>
</evidence>
<dbReference type="Pfam" id="PF19696">
    <property type="entry name" value="DUF6196"/>
    <property type="match status" value="1"/>
</dbReference>
<protein>
    <submittedName>
        <fullName evidence="1">DUF6196 family protein</fullName>
    </submittedName>
</protein>
<proteinExistence type="predicted"/>
<reference evidence="1 2" key="1">
    <citation type="submission" date="2022-06" db="EMBL/GenBank/DDBJ databases">
        <title>Rhizosaccharibacter gen. nov. sp. nov. KSS12, endophytic bacteria isolated from sugarcane.</title>
        <authorList>
            <person name="Pitiwittayakul N."/>
        </authorList>
    </citation>
    <scope>NUCLEOTIDE SEQUENCE [LARGE SCALE GENOMIC DNA]</scope>
    <source>
        <strain evidence="1 2">KSS12</strain>
    </source>
</reference>
<sequence length="144" mass="15746">MVDISVEADHEIEARLLRVIGLATLTAYPVPYMFQEFPLDAFPGAVSPEALALVRDDQLWSQLVPADGRGEAFTLFRFHFPDGVDNSGFVGWLASILKRRFGSGVFVSCGHNAGRGGIYDYWGVPVAIGPDVLRAVRALRHETG</sequence>
<accession>A0ABT1VUM3</accession>
<comment type="caution">
    <text evidence="1">The sequence shown here is derived from an EMBL/GenBank/DDBJ whole genome shotgun (WGS) entry which is preliminary data.</text>
</comment>
<name>A0ABT1VUM3_9PROT</name>
<evidence type="ECO:0000313" key="2">
    <source>
        <dbReference type="Proteomes" id="UP001524547"/>
    </source>
</evidence>
<keyword evidence="2" id="KW-1185">Reference proteome</keyword>
<dbReference type="InterPro" id="IPR045674">
    <property type="entry name" value="DUF6196"/>
</dbReference>
<dbReference type="EMBL" id="JAMZEJ010000002">
    <property type="protein sequence ID" value="MCQ8240036.1"/>
    <property type="molecule type" value="Genomic_DNA"/>
</dbReference>